<dbReference type="InterPro" id="IPR054532">
    <property type="entry name" value="TPL_SMU1_LisH-like"/>
</dbReference>
<dbReference type="SMART" id="SM00667">
    <property type="entry name" value="LisH"/>
    <property type="match status" value="1"/>
</dbReference>
<proteinExistence type="predicted"/>
<dbReference type="InterPro" id="IPR027728">
    <property type="entry name" value="Topless_fam"/>
</dbReference>
<dbReference type="PANTHER" id="PTHR44083">
    <property type="entry name" value="TOPLESS-RELATED PROTEIN 1-RELATED"/>
    <property type="match status" value="1"/>
</dbReference>
<protein>
    <recommendedName>
        <fullName evidence="4">CTLH domain-containing protein</fullName>
    </recommendedName>
</protein>
<feature type="repeat" description="WD" evidence="3">
    <location>
        <begin position="430"/>
        <end position="473"/>
    </location>
</feature>
<keyword evidence="2" id="KW-0677">Repeat</keyword>
<dbReference type="SMART" id="SM00320">
    <property type="entry name" value="WD40"/>
    <property type="match status" value="10"/>
</dbReference>
<feature type="repeat" description="WD" evidence="3">
    <location>
        <begin position="565"/>
        <end position="606"/>
    </location>
</feature>
<gene>
    <name evidence="5" type="ORF">QN277_015230</name>
</gene>
<keyword evidence="6" id="KW-1185">Reference proteome</keyword>
<dbReference type="SUPFAM" id="SSF82171">
    <property type="entry name" value="DPP6 N-terminal domain-like"/>
    <property type="match status" value="1"/>
</dbReference>
<evidence type="ECO:0000259" key="4">
    <source>
        <dbReference type="PROSITE" id="PS50897"/>
    </source>
</evidence>
<dbReference type="InterPro" id="IPR015943">
    <property type="entry name" value="WD40/YVTN_repeat-like_dom_sf"/>
</dbReference>
<dbReference type="Pfam" id="PF17814">
    <property type="entry name" value="LisH_TPL"/>
    <property type="match status" value="1"/>
</dbReference>
<dbReference type="Pfam" id="PF00400">
    <property type="entry name" value="WD40"/>
    <property type="match status" value="4"/>
</dbReference>
<dbReference type="InterPro" id="IPR019775">
    <property type="entry name" value="WD40_repeat_CS"/>
</dbReference>
<dbReference type="PROSITE" id="PS00678">
    <property type="entry name" value="WD_REPEATS_1"/>
    <property type="match status" value="2"/>
</dbReference>
<dbReference type="InterPro" id="IPR048419">
    <property type="entry name" value="Topless_Znf"/>
</dbReference>
<dbReference type="Proteomes" id="UP001293593">
    <property type="component" value="Unassembled WGS sequence"/>
</dbReference>
<dbReference type="SMART" id="SM00668">
    <property type="entry name" value="CTLH"/>
    <property type="match status" value="1"/>
</dbReference>
<feature type="domain" description="CTLH" evidence="4">
    <location>
        <begin position="36"/>
        <end position="93"/>
    </location>
</feature>
<comment type="caution">
    <text evidence="5">The sequence shown here is derived from an EMBL/GenBank/DDBJ whole genome shotgun (WGS) entry which is preliminary data.</text>
</comment>
<dbReference type="InterPro" id="IPR006595">
    <property type="entry name" value="CTLH_C"/>
</dbReference>
<dbReference type="InterPro" id="IPR006594">
    <property type="entry name" value="LisH"/>
</dbReference>
<dbReference type="Gene3D" id="2.130.10.10">
    <property type="entry name" value="YVTN repeat-like/Quinoprotein amine dehydrogenase"/>
    <property type="match status" value="3"/>
</dbReference>
<dbReference type="PROSITE" id="PS50897">
    <property type="entry name" value="CTLH"/>
    <property type="match status" value="1"/>
</dbReference>
<dbReference type="EMBL" id="JAWXYG010000003">
    <property type="protein sequence ID" value="KAK4277204.1"/>
    <property type="molecule type" value="Genomic_DNA"/>
</dbReference>
<dbReference type="InterPro" id="IPR011047">
    <property type="entry name" value="Quinoprotein_ADH-like_sf"/>
</dbReference>
<dbReference type="InterPro" id="IPR054080">
    <property type="entry name" value="TPR1-like_2nd"/>
</dbReference>
<evidence type="ECO:0000256" key="2">
    <source>
        <dbReference type="ARBA" id="ARBA00022737"/>
    </source>
</evidence>
<dbReference type="AlphaFoldDB" id="A0AAE1KK12"/>
<dbReference type="PANTHER" id="PTHR44083:SF46">
    <property type="entry name" value="CTLH DOMAIN-CONTAINING PROTEIN"/>
    <property type="match status" value="1"/>
</dbReference>
<dbReference type="Pfam" id="PF21359">
    <property type="entry name" value="zf_topless"/>
    <property type="match status" value="1"/>
</dbReference>
<evidence type="ECO:0000256" key="1">
    <source>
        <dbReference type="ARBA" id="ARBA00022574"/>
    </source>
</evidence>
<reference evidence="5" key="1">
    <citation type="submission" date="2023-10" db="EMBL/GenBank/DDBJ databases">
        <title>Chromosome-level genome of the transformable northern wattle, Acacia crassicarpa.</title>
        <authorList>
            <person name="Massaro I."/>
            <person name="Sinha N.R."/>
            <person name="Poethig S."/>
            <person name="Leichty A.R."/>
        </authorList>
    </citation>
    <scope>NUCLEOTIDE SEQUENCE</scope>
    <source>
        <strain evidence="5">Acra3RX</strain>
        <tissue evidence="5">Leaf</tissue>
    </source>
</reference>
<dbReference type="InterPro" id="IPR001680">
    <property type="entry name" value="WD40_rpt"/>
</dbReference>
<dbReference type="SUPFAM" id="SSF50998">
    <property type="entry name" value="Quinoprotein alcohol dehydrogenase-like"/>
    <property type="match status" value="1"/>
</dbReference>
<dbReference type="PROSITE" id="PS50082">
    <property type="entry name" value="WD_REPEATS_2"/>
    <property type="match status" value="3"/>
</dbReference>
<dbReference type="GO" id="GO:0006355">
    <property type="term" value="P:regulation of DNA-templated transcription"/>
    <property type="evidence" value="ECO:0007669"/>
    <property type="project" value="InterPro"/>
</dbReference>
<feature type="repeat" description="WD" evidence="3">
    <location>
        <begin position="846"/>
        <end position="887"/>
    </location>
</feature>
<evidence type="ECO:0000256" key="3">
    <source>
        <dbReference type="PROSITE-ProRule" id="PRU00221"/>
    </source>
</evidence>
<dbReference type="Pfam" id="PF21889">
    <property type="entry name" value="TPR1-like_2nd"/>
    <property type="match status" value="1"/>
</dbReference>
<name>A0AAE1KK12_9FABA</name>
<sequence length="1058" mass="117492">MAATLSRDLIFLILQFLDEEKFKDTLHTLEQESALFFNFNYFKEQVLNGNWDEAERYLQGFTRFDENKFSTKIYFELRKQKYLEALDKPDRASAVNILMKDLKVFSSFDEDLFKEITHLITLDNFRENSILSNYRDMKTARANMMPELRRLIEANPLLRGKTEFPNLGGSRLRSLVYQSTNWQHSLCENPAPNPERGTLFVDHSCRNASDLAQMSASKQFVASNPKLEGFHPIGGATGASNQLPFHPQPPSLHTPPINTWMPNASNIMRPVLPGTINYSGLTYPGAMMSGMPNKIIPSAVYPTPSHNPAVIQSHDLPKTVVRTLTMWSNPTSMDFHPIHQVLLLVGTSLGEISLWDVPSMERLFARNFQVWDIGSSSMTLKASLVKDPSISVSRTLWDSKGSLFGVAYSKSMIQLYSYHGTNDVRPHVEIEAHVGSVNDLAFCNPTTNLCLLTCGDDRTIKLWDATTGVRVCTFEGHDSAVYSVCPHYKDNMHFLFSTSVDGKIKAWVYDNFTSKLDFDAPSRSCATVSYSADGSRLFSCGTNREGESHIVEWNEKEGTIKRSYQGLHKQSLAIIQFDMTKNQLLAAGDDCSIKFWDMDNANLLTSTDAEGGLPASPRIRFNKDGTLLAVTANDNKVKVLATINGQHLMCHMKNGEARTLEDVKPKLTKALVPPKTWKFTEINDASQFRSLRLATSIRAEKVSRLMYTSTGSGILGLASNAIHLFWKWPRNDLNPSGKATTRVTPCVVQPTTGAVMANDLTDSIAGEAVPCFALSKNESYLMSASGGKVTLFNMLTFQIMTICMSPPPAATSLAFHPMDNNIIAVGTDDNSIHIYNVRTDEVSHRLRGHSKKVTGLAFSHVQNLLISSGEDAQIIRWSTNTWEKENSAFLQIPERRTPRTNPAKSDIFLQFHQDQAHFLVAHESQIATYETSKLQCVKQWAVGEFMAPISHATFSSNCQLIYTSFIDGVILIFSTSNLQLQCQINPSAYLGSSYVRGCGLYPSVIAANPQDPNQIALGLTDGGVQVMEPLESEGKWGVSSPVENGSSSNTLASCISIG</sequence>
<organism evidence="5 6">
    <name type="scientific">Acacia crassicarpa</name>
    <name type="common">northern wattle</name>
    <dbReference type="NCBI Taxonomy" id="499986"/>
    <lineage>
        <taxon>Eukaryota</taxon>
        <taxon>Viridiplantae</taxon>
        <taxon>Streptophyta</taxon>
        <taxon>Embryophyta</taxon>
        <taxon>Tracheophyta</taxon>
        <taxon>Spermatophyta</taxon>
        <taxon>Magnoliopsida</taxon>
        <taxon>eudicotyledons</taxon>
        <taxon>Gunneridae</taxon>
        <taxon>Pentapetalae</taxon>
        <taxon>rosids</taxon>
        <taxon>fabids</taxon>
        <taxon>Fabales</taxon>
        <taxon>Fabaceae</taxon>
        <taxon>Caesalpinioideae</taxon>
        <taxon>mimosoid clade</taxon>
        <taxon>Acacieae</taxon>
        <taxon>Acacia</taxon>
    </lineage>
</organism>
<evidence type="ECO:0000313" key="6">
    <source>
        <dbReference type="Proteomes" id="UP001293593"/>
    </source>
</evidence>
<accession>A0AAE1KK12</accession>
<evidence type="ECO:0000313" key="5">
    <source>
        <dbReference type="EMBL" id="KAK4277204.1"/>
    </source>
</evidence>
<dbReference type="PROSITE" id="PS50896">
    <property type="entry name" value="LISH"/>
    <property type="match status" value="1"/>
</dbReference>
<keyword evidence="1 3" id="KW-0853">WD repeat</keyword>
<dbReference type="PROSITE" id="PS50294">
    <property type="entry name" value="WD_REPEATS_REGION"/>
    <property type="match status" value="1"/>
</dbReference>